<comment type="caution">
    <text evidence="1">The sequence shown here is derived from an EMBL/GenBank/DDBJ whole genome shotgun (WGS) entry which is preliminary data.</text>
</comment>
<dbReference type="AlphaFoldDB" id="A0A644ZH78"/>
<sequence length="299" mass="33702">MRRAFFDSWAVERRVRQRQQRICQPDFAGAHAFHPFRLISAVYREGCVHCKNAGDVRRAGAQVLLLPAADLPARELKAAPRNQRAHALWRMELMRADAVEVARNARKGKLAERLHAVRMEHGIRRAFLQKGGDGGKVVDRADFVVDVHERNERGFIGQRLFQPGKIGRAILIAADQNDFGFRGAFQRAEGFVDGRMFDNACDDPARAPKGLERAENGHVVRLRAAGGKIHFVSSAAERLCQTRARAVDRSFGFHGGRIRAGGVIELFGHRQTRRFRRFRQNARGGAVVEVNHSNRSCWL</sequence>
<dbReference type="EMBL" id="VSSQ01007858">
    <property type="protein sequence ID" value="MPM37184.1"/>
    <property type="molecule type" value="Genomic_DNA"/>
</dbReference>
<protein>
    <submittedName>
        <fullName evidence="1">Uncharacterized protein</fullName>
    </submittedName>
</protein>
<accession>A0A644ZH78</accession>
<organism evidence="1">
    <name type="scientific">bioreactor metagenome</name>
    <dbReference type="NCBI Taxonomy" id="1076179"/>
    <lineage>
        <taxon>unclassified sequences</taxon>
        <taxon>metagenomes</taxon>
        <taxon>ecological metagenomes</taxon>
    </lineage>
</organism>
<name>A0A644ZH78_9ZZZZ</name>
<gene>
    <name evidence="1" type="ORF">SDC9_83790</name>
</gene>
<reference evidence="1" key="1">
    <citation type="submission" date="2019-08" db="EMBL/GenBank/DDBJ databases">
        <authorList>
            <person name="Kucharzyk K."/>
            <person name="Murdoch R.W."/>
            <person name="Higgins S."/>
            <person name="Loffler F."/>
        </authorList>
    </citation>
    <scope>NUCLEOTIDE SEQUENCE</scope>
</reference>
<evidence type="ECO:0000313" key="1">
    <source>
        <dbReference type="EMBL" id="MPM37184.1"/>
    </source>
</evidence>
<proteinExistence type="predicted"/>